<gene>
    <name evidence="2" type="ORF">BALAC2494_01887</name>
</gene>
<protein>
    <submittedName>
        <fullName evidence="2">4-carboxymuconolactone decarboxylase</fullName>
        <ecNumber evidence="2">4.1.1.44</ecNumber>
    </submittedName>
</protein>
<dbReference type="PANTHER" id="PTHR33570:SF2">
    <property type="entry name" value="CARBOXYMUCONOLACTONE DECARBOXYLASE-LIKE DOMAIN-CONTAINING PROTEIN"/>
    <property type="match status" value="1"/>
</dbReference>
<dbReference type="InterPro" id="IPR052512">
    <property type="entry name" value="4CMD/NDH-1_regulator"/>
</dbReference>
<proteinExistence type="predicted"/>
<reference evidence="2 3" key="1">
    <citation type="journal article" date="2011" name="J. Bacteriol.">
        <title>Genome Sequence of the Probiotic Strain Bifidobacterium animalis subsp. lactis CNCM I-2494.</title>
        <authorList>
            <person name="Chervaux C."/>
            <person name="Grimaldi C."/>
            <person name="Bolotin A."/>
            <person name="Quinquis B."/>
            <person name="Legrain-Raspaud S."/>
            <person name="van Hylckama Vlieg J.E."/>
            <person name="Denariaz G."/>
            <person name="Smokvina T."/>
        </authorList>
    </citation>
    <scope>NUCLEOTIDE SEQUENCE [LARGE SCALE GENOMIC DNA]</scope>
    <source>
        <strain evidence="2 3">CNCM I-2494</strain>
    </source>
</reference>
<dbReference type="InterPro" id="IPR003779">
    <property type="entry name" value="CMD-like"/>
</dbReference>
<evidence type="ECO:0000313" key="2">
    <source>
        <dbReference type="EMBL" id="AEK29558.1"/>
    </source>
</evidence>
<accession>A0A806FP19</accession>
<name>A0A806FP19_BIFAN</name>
<dbReference type="Proteomes" id="UP000008394">
    <property type="component" value="Chromosome"/>
</dbReference>
<keyword evidence="2" id="KW-0456">Lyase</keyword>
<dbReference type="GO" id="GO:0047575">
    <property type="term" value="F:4-carboxymuconolactone decarboxylase activity"/>
    <property type="evidence" value="ECO:0007669"/>
    <property type="project" value="UniProtKB-EC"/>
</dbReference>
<evidence type="ECO:0000259" key="1">
    <source>
        <dbReference type="Pfam" id="PF02627"/>
    </source>
</evidence>
<dbReference type="AlphaFoldDB" id="A0A806FP19"/>
<dbReference type="Gene3D" id="1.20.1290.10">
    <property type="entry name" value="AhpD-like"/>
    <property type="match status" value="1"/>
</dbReference>
<dbReference type="Pfam" id="PF02627">
    <property type="entry name" value="CMD"/>
    <property type="match status" value="2"/>
</dbReference>
<dbReference type="SUPFAM" id="SSF69118">
    <property type="entry name" value="AhpD-like"/>
    <property type="match status" value="1"/>
</dbReference>
<dbReference type="PANTHER" id="PTHR33570">
    <property type="entry name" value="4-CARBOXYMUCONOLACTONE DECARBOXYLASE FAMILY PROTEIN"/>
    <property type="match status" value="1"/>
</dbReference>
<dbReference type="EC" id="4.1.1.44" evidence="2"/>
<dbReference type="GO" id="GO:0051920">
    <property type="term" value="F:peroxiredoxin activity"/>
    <property type="evidence" value="ECO:0007669"/>
    <property type="project" value="InterPro"/>
</dbReference>
<dbReference type="EMBL" id="CP002915">
    <property type="protein sequence ID" value="AEK29558.1"/>
    <property type="molecule type" value="Genomic_DNA"/>
</dbReference>
<feature type="domain" description="Carboxymuconolactone decarboxylase-like" evidence="1">
    <location>
        <begin position="176"/>
        <end position="256"/>
    </location>
</feature>
<evidence type="ECO:0000313" key="3">
    <source>
        <dbReference type="Proteomes" id="UP000008394"/>
    </source>
</evidence>
<dbReference type="InterPro" id="IPR029032">
    <property type="entry name" value="AhpD-like"/>
</dbReference>
<organism evidence="2 3">
    <name type="scientific">Bifidobacterium animalis subsp. lactis CNCM I-2494</name>
    <dbReference type="NCBI Taxonomy" id="1042403"/>
    <lineage>
        <taxon>Bacteria</taxon>
        <taxon>Bacillati</taxon>
        <taxon>Actinomycetota</taxon>
        <taxon>Actinomycetes</taxon>
        <taxon>Bifidobacteriales</taxon>
        <taxon>Bifidobacteriaceae</taxon>
        <taxon>Bifidobacterium</taxon>
    </lineage>
</organism>
<sequence length="278" mass="30618">MARTGGRGILPLAQVKQYAKESGMAGITEQPNERLKETDPQFAERMLHFADVEVARDPETELEPTTRYLAILATLLGCQGADEFRIQLGRALDAGLTPVQAKEVVHQAVDYLGIGRVRPFLAITNEVLEARGVALPLPDQTTTTMENRLEAGNAKQVELFGEGMDKSYERSKVNYWLADNCFGDYYTRTGLTNLQREMITFCYLAAQGSVEPQLLAHTKANIALGNTADFLRTVVLQNLPYIGYPRTLNALRIVAEADKAKQGAAFNLQALAWGRAVA</sequence>
<feature type="domain" description="Carboxymuconolactone decarboxylase-like" evidence="1">
    <location>
        <begin position="40"/>
        <end position="125"/>
    </location>
</feature>
<dbReference type="KEGG" id="bnm:BALAC2494_01887"/>